<dbReference type="GeneID" id="22910743"/>
<dbReference type="VEuPathDB" id="CryptoDB:GNI_013360"/>
<dbReference type="OMA" id="LGPTLWW"/>
<protein>
    <submittedName>
        <fullName evidence="6">DNA-directed RNA polymerase III subunit RPC8</fullName>
    </submittedName>
</protein>
<dbReference type="GO" id="GO:0005666">
    <property type="term" value="C:RNA polymerase III complex"/>
    <property type="evidence" value="ECO:0007669"/>
    <property type="project" value="TreeGrafter"/>
</dbReference>
<keyword evidence="4" id="KW-0804">Transcription</keyword>
<feature type="domain" description="RNA polymerase III subunit Rpc25" evidence="5">
    <location>
        <begin position="87"/>
        <end position="167"/>
    </location>
</feature>
<dbReference type="InterPro" id="IPR012340">
    <property type="entry name" value="NA-bd_OB-fold"/>
</dbReference>
<accession>A0A023BCI6</accession>
<keyword evidence="3 6" id="KW-0240">DNA-directed RNA polymerase</keyword>
<dbReference type="AlphaFoldDB" id="A0A023BCI6"/>
<dbReference type="Gene3D" id="3.30.1490.120">
    <property type="entry name" value="RNA polymerase Rpb7-like, N-terminal domain"/>
    <property type="match status" value="1"/>
</dbReference>
<dbReference type="PANTHER" id="PTHR12709">
    <property type="entry name" value="DNA-DIRECTED RNA POLYMERASE II, III"/>
    <property type="match status" value="1"/>
</dbReference>
<evidence type="ECO:0000256" key="4">
    <source>
        <dbReference type="ARBA" id="ARBA00023163"/>
    </source>
</evidence>
<dbReference type="RefSeq" id="XP_011128879.1">
    <property type="nucleotide sequence ID" value="XM_011130577.1"/>
</dbReference>
<organism evidence="6 7">
    <name type="scientific">Gregarina niphandrodes</name>
    <name type="common">Septate eugregarine</name>
    <dbReference type="NCBI Taxonomy" id="110365"/>
    <lineage>
        <taxon>Eukaryota</taxon>
        <taxon>Sar</taxon>
        <taxon>Alveolata</taxon>
        <taxon>Apicomplexa</taxon>
        <taxon>Conoidasida</taxon>
        <taxon>Gregarinasina</taxon>
        <taxon>Eugregarinorida</taxon>
        <taxon>Gregarinidae</taxon>
        <taxon>Gregarina</taxon>
    </lineage>
</organism>
<sequence length="190" mass="21425">MYVLGDFNDRVILDCDEESLGMDGTVTAIRRKLDLKYIDRVMSGRGLCVMINQILQVEPMPILGPNDGRTCYRVVAEVILFKPLPREVLLATIISGDALGLRLSTGFFQDIRIPAHMLPTNSKFDEGEGQWKWVVEGVDRNQDLYFEIGALCRFRVVDLVFSNDKKDDSVPMLLIGTVNDSGLGLDIWWV</sequence>
<keyword evidence="7" id="KW-1185">Reference proteome</keyword>
<comment type="subcellular location">
    <subcellularLocation>
        <location evidence="1">Nucleus</location>
    </subcellularLocation>
</comment>
<evidence type="ECO:0000313" key="7">
    <source>
        <dbReference type="Proteomes" id="UP000019763"/>
    </source>
</evidence>
<dbReference type="SUPFAM" id="SSF88798">
    <property type="entry name" value="N-terminal, heterodimerisation domain of RBP7 (RpoE)"/>
    <property type="match status" value="1"/>
</dbReference>
<dbReference type="eggNOG" id="KOG3297">
    <property type="taxonomic scope" value="Eukaryota"/>
</dbReference>
<dbReference type="OrthoDB" id="10256606at2759"/>
<proteinExistence type="inferred from homology"/>
<dbReference type="EMBL" id="AFNH02000099">
    <property type="protein sequence ID" value="EZG84061.1"/>
    <property type="molecule type" value="Genomic_DNA"/>
</dbReference>
<evidence type="ECO:0000256" key="2">
    <source>
        <dbReference type="ARBA" id="ARBA00009307"/>
    </source>
</evidence>
<dbReference type="GO" id="GO:0006384">
    <property type="term" value="P:transcription initiation at RNA polymerase III promoter"/>
    <property type="evidence" value="ECO:0007669"/>
    <property type="project" value="TreeGrafter"/>
</dbReference>
<dbReference type="Gene3D" id="2.40.50.140">
    <property type="entry name" value="Nucleic acid-binding proteins"/>
    <property type="match status" value="1"/>
</dbReference>
<comment type="caution">
    <text evidence="6">The sequence shown here is derived from an EMBL/GenBank/DDBJ whole genome shotgun (WGS) entry which is preliminary data.</text>
</comment>
<dbReference type="Pfam" id="PF08292">
    <property type="entry name" value="RNA_pol_Rbc25"/>
    <property type="match status" value="1"/>
</dbReference>
<name>A0A023BCI6_GRENI</name>
<evidence type="ECO:0000256" key="1">
    <source>
        <dbReference type="ARBA" id="ARBA00004123"/>
    </source>
</evidence>
<reference evidence="6" key="1">
    <citation type="submission" date="2013-12" db="EMBL/GenBank/DDBJ databases">
        <authorList>
            <person name="Omoto C.K."/>
            <person name="Sibley D."/>
            <person name="Venepally P."/>
            <person name="Hadjithomas M."/>
            <person name="Karamycheva S."/>
            <person name="Brunk B."/>
            <person name="Roos D."/>
            <person name="Caler E."/>
            <person name="Lorenzi H."/>
        </authorList>
    </citation>
    <scope>NUCLEOTIDE SEQUENCE</scope>
</reference>
<dbReference type="SUPFAM" id="SSF50249">
    <property type="entry name" value="Nucleic acid-binding proteins"/>
    <property type="match status" value="1"/>
</dbReference>
<gene>
    <name evidence="6" type="ORF">GNI_013360</name>
</gene>
<evidence type="ECO:0000313" key="6">
    <source>
        <dbReference type="EMBL" id="EZG84061.1"/>
    </source>
</evidence>
<dbReference type="InterPro" id="IPR045113">
    <property type="entry name" value="Rpb7-like"/>
</dbReference>
<comment type="similarity">
    <text evidence="2">Belongs to the eukaryotic RPB7/RPC8 RNA polymerase subunit family.</text>
</comment>
<dbReference type="Proteomes" id="UP000019763">
    <property type="component" value="Unassembled WGS sequence"/>
</dbReference>
<dbReference type="PANTHER" id="PTHR12709:SF1">
    <property type="entry name" value="DNA-DIRECTED RNA POLYMERASE III SUBUNIT RPC8"/>
    <property type="match status" value="1"/>
</dbReference>
<evidence type="ECO:0000259" key="5">
    <source>
        <dbReference type="Pfam" id="PF08292"/>
    </source>
</evidence>
<evidence type="ECO:0000256" key="3">
    <source>
        <dbReference type="ARBA" id="ARBA00022478"/>
    </source>
</evidence>
<dbReference type="InterPro" id="IPR036898">
    <property type="entry name" value="RNA_pol_Rpb7-like_N_sf"/>
</dbReference>
<dbReference type="InterPro" id="IPR013238">
    <property type="entry name" value="RNA_pol_III_Rbc25"/>
</dbReference>